<evidence type="ECO:0000256" key="6">
    <source>
        <dbReference type="ARBA" id="ARBA00022833"/>
    </source>
</evidence>
<feature type="compositionally biased region" description="Low complexity" evidence="12">
    <location>
        <begin position="122"/>
        <end position="145"/>
    </location>
</feature>
<dbReference type="SMART" id="SM00490">
    <property type="entry name" value="HELICc"/>
    <property type="match status" value="1"/>
</dbReference>
<dbReference type="GO" id="GO:0003724">
    <property type="term" value="F:RNA helicase activity"/>
    <property type="evidence" value="ECO:0007669"/>
    <property type="project" value="UniProtKB-EC"/>
</dbReference>
<feature type="short sequence motif" description="Q motif" evidence="10">
    <location>
        <begin position="155"/>
        <end position="184"/>
    </location>
</feature>
<dbReference type="SUPFAM" id="SSF52540">
    <property type="entry name" value="P-loop containing nucleoside triphosphate hydrolases"/>
    <property type="match status" value="1"/>
</dbReference>
<dbReference type="EC" id="3.6.4.13" evidence="11"/>
<dbReference type="InterPro" id="IPR014001">
    <property type="entry name" value="Helicase_ATP-bd"/>
</dbReference>
<gene>
    <name evidence="17" type="ORF">BQ4739_LOCUS11193</name>
</gene>
<dbReference type="GO" id="GO:0008270">
    <property type="term" value="F:zinc ion binding"/>
    <property type="evidence" value="ECO:0007669"/>
    <property type="project" value="UniProtKB-KW"/>
</dbReference>
<evidence type="ECO:0000259" key="16">
    <source>
        <dbReference type="PROSITE" id="PS51195"/>
    </source>
</evidence>
<evidence type="ECO:0000256" key="1">
    <source>
        <dbReference type="ARBA" id="ARBA00022723"/>
    </source>
</evidence>
<feature type="domain" description="MYND-type" evidence="13">
    <location>
        <begin position="1614"/>
        <end position="1658"/>
    </location>
</feature>
<evidence type="ECO:0000256" key="7">
    <source>
        <dbReference type="ARBA" id="ARBA00022840"/>
    </source>
</evidence>
<feature type="domain" description="Helicase ATP-binding" evidence="14">
    <location>
        <begin position="187"/>
        <end position="389"/>
    </location>
</feature>
<dbReference type="CDD" id="cd18787">
    <property type="entry name" value="SF2_C_DEAD"/>
    <property type="match status" value="1"/>
</dbReference>
<evidence type="ECO:0000256" key="2">
    <source>
        <dbReference type="ARBA" id="ARBA00022741"/>
    </source>
</evidence>
<evidence type="ECO:0000256" key="11">
    <source>
        <dbReference type="RuleBase" id="RU365068"/>
    </source>
</evidence>
<comment type="function">
    <text evidence="11">RNA helicase.</text>
</comment>
<reference evidence="17 18" key="1">
    <citation type="submission" date="2016-10" db="EMBL/GenBank/DDBJ databases">
        <authorList>
            <person name="Cai Z."/>
        </authorList>
    </citation>
    <scope>NUCLEOTIDE SEQUENCE [LARGE SCALE GENOMIC DNA]</scope>
</reference>
<dbReference type="PROSITE" id="PS51192">
    <property type="entry name" value="HELICASE_ATP_BIND_1"/>
    <property type="match status" value="1"/>
</dbReference>
<feature type="compositionally biased region" description="Gly residues" evidence="12">
    <location>
        <begin position="689"/>
        <end position="705"/>
    </location>
</feature>
<keyword evidence="6" id="KW-0862">Zinc</keyword>
<evidence type="ECO:0000256" key="3">
    <source>
        <dbReference type="ARBA" id="ARBA00022771"/>
    </source>
</evidence>
<dbReference type="STRING" id="3088.A0A383W034"/>
<dbReference type="Gene3D" id="3.40.50.300">
    <property type="entry name" value="P-loop containing nucleotide triphosphate hydrolases"/>
    <property type="match status" value="2"/>
</dbReference>
<proteinExistence type="inferred from homology"/>
<protein>
    <recommendedName>
        <fullName evidence="11">ATP-dependent RNA helicase</fullName>
        <ecNumber evidence="11">3.6.4.13</ecNumber>
    </recommendedName>
</protein>
<feature type="domain" description="DEAD-box RNA helicase Q" evidence="16">
    <location>
        <begin position="155"/>
        <end position="184"/>
    </location>
</feature>
<dbReference type="InterPro" id="IPR002893">
    <property type="entry name" value="Znf_MYND"/>
</dbReference>
<evidence type="ECO:0000256" key="10">
    <source>
        <dbReference type="PROSITE-ProRule" id="PRU00552"/>
    </source>
</evidence>
<keyword evidence="7 11" id="KW-0067">ATP-binding</keyword>
<feature type="compositionally biased region" description="Low complexity" evidence="12">
    <location>
        <begin position="31"/>
        <end position="44"/>
    </location>
</feature>
<dbReference type="Pfam" id="PF00270">
    <property type="entry name" value="DEAD"/>
    <property type="match status" value="1"/>
</dbReference>
<comment type="similarity">
    <text evidence="11">Belongs to the DEAD box helicase family.</text>
</comment>
<evidence type="ECO:0000256" key="5">
    <source>
        <dbReference type="ARBA" id="ARBA00022806"/>
    </source>
</evidence>
<keyword evidence="1" id="KW-0479">Metal-binding</keyword>
<feature type="domain" description="Helicase C-terminal" evidence="15">
    <location>
        <begin position="422"/>
        <end position="568"/>
    </location>
</feature>
<feature type="compositionally biased region" description="Low complexity" evidence="12">
    <location>
        <begin position="63"/>
        <end position="78"/>
    </location>
</feature>
<evidence type="ECO:0000256" key="12">
    <source>
        <dbReference type="SAM" id="MobiDB-lite"/>
    </source>
</evidence>
<sequence>MCEGSSQARQAGHQGFAGPPRQQQHGGAGPSGPSDGASKPSSSNRNRRGRGGGQGRGSGSAGANGAAAGAGARPAGASHNTAHGAGYQQQQQQQQQQPRRQQQGPPGVLQQVLPHPRELHTQHGSAHAHGHQQQQQQQARPAVQSALQASALSGVMFKSLGLHPLTLSGLHDVFGYEEMFQVQASACPPALQGYDVLAKAKTGTGKTLAFLIPVAEHLAAGPPQPAGGAIRSLVLAPTRELAAQIKAEAVKLLQPHGSNIGVQIKAEAVKLLQPHGSNIGVQMVIGGTNINRERSGLSSSRCDLLIATPGRLQDHLDSTQGFVGRLWGVQVLVMDEADRLLDMGFRPAIEAILRHLPPPGQRQALMFSATLPQGVNEVASLMMRGDYVSVNTVLDNERPSHESIIQEYMLVPPELLMAQLMGVIRAHMAAEPDAFKVIVFFPTARAAQFHAALARASGCPCYDLHSRLSQKQRDTAAAAFGNNPTGVIFASDVIARGLDFPDVSLVVQVGLTDVTQYEHRVGRTGRAGKTGEALLLLANDESRLLPLLAAMPLKPAGPDSPTAAGAMLAAGGGLNGRFAWQGLAAGMAKVPQEDALLKSAEQAFVATLGFLAGKLKQLGWSKEQLVVQTKLRFAGLGLNRAPAIEARTLGKMNLKGVPGIEIAPPQQRAPRGGGGGGGGGRGNAQAAAAGGGGGGGGRGGGGGGRGRGRASTSLLSTATSKQLLSCLSHFLRSAFVRYDAQAQPIHLTAADALSLAQQLTSAGLCPVLADAAGEAAQQLQLQEQLPVSVMTDAQQYEFSGTADAMLSGVSILQLALAVAAVWPGGILKSNTARCLAEPTVRLAVTVLQRLGIHAGTCGMRPAILHDIADTSTQLLLAAGRLLDSSSSSSSSGASSSSSSSSSSSAVPQLEAAGLQDSPDLLALTLLVLHGQLATAGSYLPAAAEGVQEDQEQAAERLTSQQQFEYLLQRELQRYRSQLHTFFCAWESPGRLFAGYWEAAPCWQQHSTTADIRLVLQVLTPLLAAWESSNELGRDKQQPTWLVEERASVTDTVALLWHLPVVLLQMALQAWQQQEVPLCLAAVRAAAAATRCLSQVQQWAGQSYLCTARALLLQWLQLVQLVLPEHSSSMGAAAATAPTAAAEAAAAASSTAAACSDPQMTPLLLELLAAALELEFDWSDTWLGLNNTAVSGLSIAAQLAAAMERIVRRQVPLTPEAAAAAAAQMAAATAAADAAAEAAGGEFTAASTAALCALIDAQAEPHSALQAADLSALTDCLWQSCVHASAGLDQAPTDYIAADSTLAEHLINTAAAIGATGVAGCFVEAAEGARGSRRNMAVPLQQQLHSMLSSAAKLVAGDNKRADWAEHDIEYVLKPLMCTAQRFVVSCQQQRSAAAGAVRLDPLAAAWLLLLAKGVRIRCKQLLTAVAVYQIESRVASRIEELQSVHAAGEASRSRSSAVDPVKHARAMHAAAAWAALSTAQLLTCLQLLTPAAVPDQDGQQQVQPASSSSSSSSAEGRQLESLAAAATGLQQLMTHDVTLLLDSCQSLEALACRSSGTPISAALTAKLIAHSEYSDAQLTAMGEVLLHLPGRLLAAADALCAALPVSCCCNNPDCANLGGPSEQQLVAGRGCVCARCKTARYCCKACQVAHWQQHRPVCKQLKAARTAAAAAAAAAGSGGAAAAVSGEAAAAAAAAPN</sequence>
<feature type="compositionally biased region" description="Low complexity" evidence="12">
    <location>
        <begin position="1496"/>
        <end position="1513"/>
    </location>
</feature>
<keyword evidence="4 11" id="KW-0378">Hydrolase</keyword>
<evidence type="ECO:0000259" key="14">
    <source>
        <dbReference type="PROSITE" id="PS51192"/>
    </source>
</evidence>
<feature type="compositionally biased region" description="Gly residues" evidence="12">
    <location>
        <begin position="51"/>
        <end position="62"/>
    </location>
</feature>
<dbReference type="EMBL" id="FNXT01001022">
    <property type="protein sequence ID" value="SZX71047.1"/>
    <property type="molecule type" value="Genomic_DNA"/>
</dbReference>
<accession>A0A383W034</accession>
<evidence type="ECO:0000256" key="9">
    <source>
        <dbReference type="PROSITE-ProRule" id="PRU00134"/>
    </source>
</evidence>
<keyword evidence="2 11" id="KW-0547">Nucleotide-binding</keyword>
<dbReference type="PROSITE" id="PS51194">
    <property type="entry name" value="HELICASE_CTER"/>
    <property type="match status" value="1"/>
</dbReference>
<feature type="compositionally biased region" description="Gly residues" evidence="12">
    <location>
        <begin position="671"/>
        <end position="682"/>
    </location>
</feature>
<dbReference type="SUPFAM" id="SSF144232">
    <property type="entry name" value="HIT/MYND zinc finger-like"/>
    <property type="match status" value="1"/>
</dbReference>
<evidence type="ECO:0000259" key="13">
    <source>
        <dbReference type="PROSITE" id="PS50865"/>
    </source>
</evidence>
<evidence type="ECO:0000256" key="4">
    <source>
        <dbReference type="ARBA" id="ARBA00022801"/>
    </source>
</evidence>
<keyword evidence="5 11" id="KW-0347">Helicase</keyword>
<dbReference type="Gene3D" id="6.10.140.2220">
    <property type="match status" value="1"/>
</dbReference>
<evidence type="ECO:0000259" key="15">
    <source>
        <dbReference type="PROSITE" id="PS51194"/>
    </source>
</evidence>
<dbReference type="PROSITE" id="PS00039">
    <property type="entry name" value="DEAD_ATP_HELICASE"/>
    <property type="match status" value="1"/>
</dbReference>
<dbReference type="InterPro" id="IPR011545">
    <property type="entry name" value="DEAD/DEAH_box_helicase_dom"/>
</dbReference>
<evidence type="ECO:0000313" key="18">
    <source>
        <dbReference type="Proteomes" id="UP000256970"/>
    </source>
</evidence>
<dbReference type="GO" id="GO:0003723">
    <property type="term" value="F:RNA binding"/>
    <property type="evidence" value="ECO:0007669"/>
    <property type="project" value="UniProtKB-UniRule"/>
</dbReference>
<dbReference type="PROSITE" id="PS51195">
    <property type="entry name" value="Q_MOTIF"/>
    <property type="match status" value="1"/>
</dbReference>
<dbReference type="PANTHER" id="PTHR24031">
    <property type="entry name" value="RNA HELICASE"/>
    <property type="match status" value="1"/>
</dbReference>
<keyword evidence="18" id="KW-1185">Reference proteome</keyword>
<dbReference type="InterPro" id="IPR001650">
    <property type="entry name" value="Helicase_C-like"/>
</dbReference>
<dbReference type="SMART" id="SM00487">
    <property type="entry name" value="DEXDc"/>
    <property type="match status" value="1"/>
</dbReference>
<dbReference type="PROSITE" id="PS50865">
    <property type="entry name" value="ZF_MYND_2"/>
    <property type="match status" value="1"/>
</dbReference>
<organism evidence="17 18">
    <name type="scientific">Tetradesmus obliquus</name>
    <name type="common">Green alga</name>
    <name type="synonym">Acutodesmus obliquus</name>
    <dbReference type="NCBI Taxonomy" id="3088"/>
    <lineage>
        <taxon>Eukaryota</taxon>
        <taxon>Viridiplantae</taxon>
        <taxon>Chlorophyta</taxon>
        <taxon>core chlorophytes</taxon>
        <taxon>Chlorophyceae</taxon>
        <taxon>CS clade</taxon>
        <taxon>Sphaeropleales</taxon>
        <taxon>Scenedesmaceae</taxon>
        <taxon>Tetradesmus</taxon>
    </lineage>
</organism>
<comment type="catalytic activity">
    <reaction evidence="11">
        <text>ATP + H2O = ADP + phosphate + H(+)</text>
        <dbReference type="Rhea" id="RHEA:13065"/>
        <dbReference type="ChEBI" id="CHEBI:15377"/>
        <dbReference type="ChEBI" id="CHEBI:15378"/>
        <dbReference type="ChEBI" id="CHEBI:30616"/>
        <dbReference type="ChEBI" id="CHEBI:43474"/>
        <dbReference type="ChEBI" id="CHEBI:456216"/>
        <dbReference type="EC" id="3.6.4.13"/>
    </reaction>
</comment>
<dbReference type="GO" id="GO:0016787">
    <property type="term" value="F:hydrolase activity"/>
    <property type="evidence" value="ECO:0007669"/>
    <property type="project" value="UniProtKB-KW"/>
</dbReference>
<dbReference type="InterPro" id="IPR000629">
    <property type="entry name" value="RNA-helicase_DEAD-box_CS"/>
</dbReference>
<dbReference type="InterPro" id="IPR027417">
    <property type="entry name" value="P-loop_NTPase"/>
</dbReference>
<name>A0A383W034_TETOB</name>
<dbReference type="InterPro" id="IPR014014">
    <property type="entry name" value="RNA_helicase_DEAD_Q_motif"/>
</dbReference>
<comment type="domain">
    <text evidence="11">The Q motif is unique to and characteristic of the DEAD box family of RNA helicases and controls ATP binding and hydrolysis.</text>
</comment>
<keyword evidence="8 11" id="KW-0694">RNA-binding</keyword>
<keyword evidence="3 9" id="KW-0863">Zinc-finger</keyword>
<feature type="region of interest" description="Disordered" evidence="12">
    <location>
        <begin position="1496"/>
        <end position="1517"/>
    </location>
</feature>
<dbReference type="Proteomes" id="UP000256970">
    <property type="component" value="Unassembled WGS sequence"/>
</dbReference>
<dbReference type="Pfam" id="PF00271">
    <property type="entry name" value="Helicase_C"/>
    <property type="match status" value="1"/>
</dbReference>
<feature type="region of interest" description="Disordered" evidence="12">
    <location>
        <begin position="1"/>
        <end position="145"/>
    </location>
</feature>
<evidence type="ECO:0000256" key="8">
    <source>
        <dbReference type="ARBA" id="ARBA00022884"/>
    </source>
</evidence>
<dbReference type="Pfam" id="PF01753">
    <property type="entry name" value="zf-MYND"/>
    <property type="match status" value="1"/>
</dbReference>
<evidence type="ECO:0000313" key="17">
    <source>
        <dbReference type="EMBL" id="SZX71047.1"/>
    </source>
</evidence>
<dbReference type="GO" id="GO:0005524">
    <property type="term" value="F:ATP binding"/>
    <property type="evidence" value="ECO:0007669"/>
    <property type="project" value="UniProtKB-UniRule"/>
</dbReference>
<feature type="compositionally biased region" description="Low complexity" evidence="12">
    <location>
        <begin position="88"/>
        <end position="114"/>
    </location>
</feature>
<feature type="region of interest" description="Disordered" evidence="12">
    <location>
        <begin position="660"/>
        <end position="712"/>
    </location>
</feature>